<sequence length="284" mass="31225">MSIVGVHGIGKYRYFQAAGSASGAAEAMRAKWNRYLHAGLHGAAPYDGRSYISEIAYYAHLLRQGDAEPIRDLRRMGPEHSLLMADWLTQLGLGRLDGVRAVAGESLTGMLRRLAEWAVGRFGPRLEEFARNFVPEVAAYLAAPDAAARVRARDAVAEVIRRRRPAVVVAHSLGSVVTYEALWAHPGLRVELLVTMGSPLGMRNVVFERLLPAPLNGRGERPPGVGRWVNIADKDDIVAIPATLSDRFAGVDADELVNIDWIDFHTVEKYLACGALNRHLKPYL</sequence>
<dbReference type="AlphaFoldDB" id="A0A543IU93"/>
<comment type="caution">
    <text evidence="1">The sequence shown here is derived from an EMBL/GenBank/DDBJ whole genome shotgun (WGS) entry which is preliminary data.</text>
</comment>
<evidence type="ECO:0000313" key="1">
    <source>
        <dbReference type="EMBL" id="TQM74144.1"/>
    </source>
</evidence>
<protein>
    <recommendedName>
        <fullName evidence="3">Serine peptidase</fullName>
    </recommendedName>
</protein>
<dbReference type="Gene3D" id="3.40.50.1820">
    <property type="entry name" value="alpha/beta hydrolase"/>
    <property type="match status" value="1"/>
</dbReference>
<dbReference type="SUPFAM" id="SSF53474">
    <property type="entry name" value="alpha/beta-Hydrolases"/>
    <property type="match status" value="1"/>
</dbReference>
<name>A0A543IU93_9ACTN</name>
<dbReference type="Proteomes" id="UP000319213">
    <property type="component" value="Unassembled WGS sequence"/>
</dbReference>
<dbReference type="OrthoDB" id="3483116at2"/>
<proteinExistence type="predicted"/>
<gene>
    <name evidence="1" type="ORF">FHX40_0807</name>
</gene>
<organism evidence="1 2">
    <name type="scientific">Thermopolyspora flexuosa</name>
    <dbReference type="NCBI Taxonomy" id="103836"/>
    <lineage>
        <taxon>Bacteria</taxon>
        <taxon>Bacillati</taxon>
        <taxon>Actinomycetota</taxon>
        <taxon>Actinomycetes</taxon>
        <taxon>Streptosporangiales</taxon>
        <taxon>Streptosporangiaceae</taxon>
        <taxon>Thermopolyspora</taxon>
    </lineage>
</organism>
<evidence type="ECO:0000313" key="2">
    <source>
        <dbReference type="Proteomes" id="UP000319213"/>
    </source>
</evidence>
<keyword evidence="2" id="KW-1185">Reference proteome</keyword>
<dbReference type="InterPro" id="IPR029058">
    <property type="entry name" value="AB_hydrolase_fold"/>
</dbReference>
<dbReference type="RefSeq" id="WP_142258355.1">
    <property type="nucleotide sequence ID" value="NZ_BMPV01000006.1"/>
</dbReference>
<accession>A0A543IU93</accession>
<reference evidence="1 2" key="1">
    <citation type="submission" date="2019-06" db="EMBL/GenBank/DDBJ databases">
        <title>Sequencing the genomes of 1000 actinobacteria strains.</title>
        <authorList>
            <person name="Klenk H.-P."/>
        </authorList>
    </citation>
    <scope>NUCLEOTIDE SEQUENCE [LARGE SCALE GENOMIC DNA]</scope>
    <source>
        <strain evidence="1 2">DSM 43186</strain>
    </source>
</reference>
<dbReference type="EMBL" id="VFPQ01000001">
    <property type="protein sequence ID" value="TQM74144.1"/>
    <property type="molecule type" value="Genomic_DNA"/>
</dbReference>
<evidence type="ECO:0008006" key="3">
    <source>
        <dbReference type="Google" id="ProtNLM"/>
    </source>
</evidence>